<feature type="compositionally biased region" description="Low complexity" evidence="8">
    <location>
        <begin position="86"/>
        <end position="95"/>
    </location>
</feature>
<dbReference type="InterPro" id="IPR011009">
    <property type="entry name" value="Kinase-like_dom_sf"/>
</dbReference>
<dbReference type="AlphaFoldDB" id="D7FX80"/>
<name>D7FX80_ECTSI</name>
<reference evidence="10 11" key="1">
    <citation type="journal article" date="2010" name="Nature">
        <title>The Ectocarpus genome and the independent evolution of multicellularity in brown algae.</title>
        <authorList>
            <person name="Cock J.M."/>
            <person name="Sterck L."/>
            <person name="Rouze P."/>
            <person name="Scornet D."/>
            <person name="Allen A.E."/>
            <person name="Amoutzias G."/>
            <person name="Anthouard V."/>
            <person name="Artiguenave F."/>
            <person name="Aury J.M."/>
            <person name="Badger J.H."/>
            <person name="Beszteri B."/>
            <person name="Billiau K."/>
            <person name="Bonnet E."/>
            <person name="Bothwell J.H."/>
            <person name="Bowler C."/>
            <person name="Boyen C."/>
            <person name="Brownlee C."/>
            <person name="Carrano C.J."/>
            <person name="Charrier B."/>
            <person name="Cho G.Y."/>
            <person name="Coelho S.M."/>
            <person name="Collen J."/>
            <person name="Corre E."/>
            <person name="Da Silva C."/>
            <person name="Delage L."/>
            <person name="Delaroque N."/>
            <person name="Dittami S.M."/>
            <person name="Doulbeau S."/>
            <person name="Elias M."/>
            <person name="Farnham G."/>
            <person name="Gachon C.M."/>
            <person name="Gschloessl B."/>
            <person name="Heesch S."/>
            <person name="Jabbari K."/>
            <person name="Jubin C."/>
            <person name="Kawai H."/>
            <person name="Kimura K."/>
            <person name="Kloareg B."/>
            <person name="Kupper F.C."/>
            <person name="Lang D."/>
            <person name="Le Bail A."/>
            <person name="Leblanc C."/>
            <person name="Lerouge P."/>
            <person name="Lohr M."/>
            <person name="Lopez P.J."/>
            <person name="Martens C."/>
            <person name="Maumus F."/>
            <person name="Michel G."/>
            <person name="Miranda-Saavedra D."/>
            <person name="Morales J."/>
            <person name="Moreau H."/>
            <person name="Motomura T."/>
            <person name="Nagasato C."/>
            <person name="Napoli C.A."/>
            <person name="Nelson D.R."/>
            <person name="Nyvall-Collen P."/>
            <person name="Peters A.F."/>
            <person name="Pommier C."/>
            <person name="Potin P."/>
            <person name="Poulain J."/>
            <person name="Quesneville H."/>
            <person name="Read B."/>
            <person name="Rensing S.A."/>
            <person name="Ritter A."/>
            <person name="Rousvoal S."/>
            <person name="Samanta M."/>
            <person name="Samson G."/>
            <person name="Schroeder D.C."/>
            <person name="Segurens B."/>
            <person name="Strittmatter M."/>
            <person name="Tonon T."/>
            <person name="Tregear J.W."/>
            <person name="Valentin K."/>
            <person name="von Dassow P."/>
            <person name="Yamagishi T."/>
            <person name="Van de Peer Y."/>
            <person name="Wincker P."/>
        </authorList>
    </citation>
    <scope>NUCLEOTIDE SEQUENCE [LARGE SCALE GENOMIC DNA]</scope>
    <source>
        <strain evidence="11">Ec32 / CCAP1310/4</strain>
    </source>
</reference>
<dbReference type="InterPro" id="IPR008271">
    <property type="entry name" value="Ser/Thr_kinase_AS"/>
</dbReference>
<dbReference type="PROSITE" id="PS50011">
    <property type="entry name" value="PROTEIN_KINASE_DOM"/>
    <property type="match status" value="1"/>
</dbReference>
<evidence type="ECO:0000259" key="9">
    <source>
        <dbReference type="PROSITE" id="PS50011"/>
    </source>
</evidence>
<keyword evidence="4" id="KW-0418">Kinase</keyword>
<dbReference type="OrthoDB" id="40902at2759"/>
<dbReference type="STRING" id="2880.D7FX80"/>
<dbReference type="Gene3D" id="3.30.200.20">
    <property type="entry name" value="Phosphorylase Kinase, domain 1"/>
    <property type="match status" value="1"/>
</dbReference>
<dbReference type="eggNOG" id="KOG0032">
    <property type="taxonomic scope" value="Eukaryota"/>
</dbReference>
<dbReference type="SUPFAM" id="SSF56112">
    <property type="entry name" value="Protein kinase-like (PK-like)"/>
    <property type="match status" value="1"/>
</dbReference>
<keyword evidence="5 6" id="KW-0067">ATP-binding</keyword>
<feature type="domain" description="Protein kinase" evidence="9">
    <location>
        <begin position="112"/>
        <end position="246"/>
    </location>
</feature>
<protein>
    <recommendedName>
        <fullName evidence="9">Protein kinase domain-containing protein</fullName>
    </recommendedName>
</protein>
<keyword evidence="1 7" id="KW-0723">Serine/threonine-protein kinase</keyword>
<dbReference type="GO" id="GO:0005524">
    <property type="term" value="F:ATP binding"/>
    <property type="evidence" value="ECO:0007669"/>
    <property type="project" value="UniProtKB-UniRule"/>
</dbReference>
<keyword evidence="2" id="KW-0808">Transferase</keyword>
<evidence type="ECO:0000256" key="7">
    <source>
        <dbReference type="RuleBase" id="RU000304"/>
    </source>
</evidence>
<keyword evidence="3 6" id="KW-0547">Nucleotide-binding</keyword>
<feature type="compositionally biased region" description="Gly residues" evidence="8">
    <location>
        <begin position="50"/>
        <end position="85"/>
    </location>
</feature>
<evidence type="ECO:0000313" key="10">
    <source>
        <dbReference type="EMBL" id="CBJ49258.1"/>
    </source>
</evidence>
<evidence type="ECO:0000256" key="5">
    <source>
        <dbReference type="ARBA" id="ARBA00022840"/>
    </source>
</evidence>
<evidence type="ECO:0000256" key="3">
    <source>
        <dbReference type="ARBA" id="ARBA00022741"/>
    </source>
</evidence>
<evidence type="ECO:0000256" key="2">
    <source>
        <dbReference type="ARBA" id="ARBA00022679"/>
    </source>
</evidence>
<dbReference type="EMBL" id="FN648510">
    <property type="protein sequence ID" value="CBJ49258.1"/>
    <property type="molecule type" value="Genomic_DNA"/>
</dbReference>
<proteinExistence type="inferred from homology"/>
<keyword evidence="11" id="KW-1185">Reference proteome</keyword>
<accession>D7FX80</accession>
<dbReference type="InterPro" id="IPR017441">
    <property type="entry name" value="Protein_kinase_ATP_BS"/>
</dbReference>
<organism evidence="10 11">
    <name type="scientific">Ectocarpus siliculosus</name>
    <name type="common">Brown alga</name>
    <name type="synonym">Conferva siliculosa</name>
    <dbReference type="NCBI Taxonomy" id="2880"/>
    <lineage>
        <taxon>Eukaryota</taxon>
        <taxon>Sar</taxon>
        <taxon>Stramenopiles</taxon>
        <taxon>Ochrophyta</taxon>
        <taxon>PX clade</taxon>
        <taxon>Phaeophyceae</taxon>
        <taxon>Ectocarpales</taxon>
        <taxon>Ectocarpaceae</taxon>
        <taxon>Ectocarpus</taxon>
    </lineage>
</organism>
<evidence type="ECO:0000256" key="4">
    <source>
        <dbReference type="ARBA" id="ARBA00022777"/>
    </source>
</evidence>
<dbReference type="EMBL" id="FN649752">
    <property type="protein sequence ID" value="CBJ49258.1"/>
    <property type="molecule type" value="Genomic_DNA"/>
</dbReference>
<evidence type="ECO:0000256" key="1">
    <source>
        <dbReference type="ARBA" id="ARBA00022527"/>
    </source>
</evidence>
<dbReference type="InterPro" id="IPR000719">
    <property type="entry name" value="Prot_kinase_dom"/>
</dbReference>
<evidence type="ECO:0000256" key="6">
    <source>
        <dbReference type="PROSITE-ProRule" id="PRU10141"/>
    </source>
</evidence>
<evidence type="ECO:0000256" key="8">
    <source>
        <dbReference type="SAM" id="MobiDB-lite"/>
    </source>
</evidence>
<dbReference type="GO" id="GO:0004674">
    <property type="term" value="F:protein serine/threonine kinase activity"/>
    <property type="evidence" value="ECO:0007669"/>
    <property type="project" value="UniProtKB-KW"/>
</dbReference>
<sequence length="246" mass="25767">MAGSGGSAAGASSGVDQNSEKKKRSSSLRKMYDSLTGGFSGSAAQNSAGGAAGGSGGGAGGGGGGPAGGSGGGGTSSGRGSGGAGRSSSRSGSARNQLVTSVTSRDVREKYEIERSQLGHGHYGVVRRCWDKSTREGFAIKTIKKSKLYDVYEDDRFIHLVTELCTGGELFDRIIQKTESEEGHYSEKDAKVVIASILSGIEYCHNEHNICHRDLKPENFLFKRPDSDTEIKVQHWKSINSAGLNV</sequence>
<feature type="region of interest" description="Disordered" evidence="8">
    <location>
        <begin position="1"/>
        <end position="104"/>
    </location>
</feature>
<feature type="binding site" evidence="6">
    <location>
        <position position="145"/>
    </location>
    <ligand>
        <name>ATP</name>
        <dbReference type="ChEBI" id="CHEBI:30616"/>
    </ligand>
</feature>
<evidence type="ECO:0000313" key="11">
    <source>
        <dbReference type="Proteomes" id="UP000002630"/>
    </source>
</evidence>
<dbReference type="PROSITE" id="PS00107">
    <property type="entry name" value="PROTEIN_KINASE_ATP"/>
    <property type="match status" value="1"/>
</dbReference>
<gene>
    <name evidence="10" type="ORF">Esi_0320_0001</name>
</gene>
<dbReference type="SMART" id="SM00220">
    <property type="entry name" value="S_TKc"/>
    <property type="match status" value="1"/>
</dbReference>
<dbReference type="Gene3D" id="1.10.510.10">
    <property type="entry name" value="Transferase(Phosphotransferase) domain 1"/>
    <property type="match status" value="1"/>
</dbReference>
<comment type="similarity">
    <text evidence="7">Belongs to the protein kinase superfamily.</text>
</comment>
<dbReference type="InParanoid" id="D7FX80"/>
<dbReference type="InterPro" id="IPR050205">
    <property type="entry name" value="CDPK_Ser/Thr_kinases"/>
</dbReference>
<dbReference type="PANTHER" id="PTHR24349">
    <property type="entry name" value="SERINE/THREONINE-PROTEIN KINASE"/>
    <property type="match status" value="1"/>
</dbReference>
<dbReference type="Proteomes" id="UP000002630">
    <property type="component" value="Linkage Group LG27"/>
</dbReference>
<dbReference type="Pfam" id="PF00069">
    <property type="entry name" value="Pkinase"/>
    <property type="match status" value="1"/>
</dbReference>
<dbReference type="PROSITE" id="PS00108">
    <property type="entry name" value="PROTEIN_KINASE_ST"/>
    <property type="match status" value="1"/>
</dbReference>